<evidence type="ECO:0000256" key="5">
    <source>
        <dbReference type="PIRNR" id="PIRNR019574"/>
    </source>
</evidence>
<keyword evidence="2 5" id="KW-0813">Transport</keyword>
<comment type="caution">
    <text evidence="7">The sequence shown here is derived from an EMBL/GenBank/DDBJ whole genome shotgun (WGS) entry which is preliminary data.</text>
</comment>
<dbReference type="InterPro" id="IPR001188">
    <property type="entry name" value="Sperm_putr-bd"/>
</dbReference>
<dbReference type="Proteomes" id="UP000306441">
    <property type="component" value="Unassembled WGS sequence"/>
</dbReference>
<evidence type="ECO:0000313" key="8">
    <source>
        <dbReference type="Proteomes" id="UP000306441"/>
    </source>
</evidence>
<evidence type="ECO:0000256" key="4">
    <source>
        <dbReference type="ARBA" id="ARBA00022764"/>
    </source>
</evidence>
<comment type="similarity">
    <text evidence="5">Belongs to the bacterial solute-binding protein PotD/PotF family.</text>
</comment>
<dbReference type="PANTHER" id="PTHR30222">
    <property type="entry name" value="SPERMIDINE/PUTRESCINE-BINDING PERIPLASMIC PROTEIN"/>
    <property type="match status" value="1"/>
</dbReference>
<evidence type="ECO:0000256" key="3">
    <source>
        <dbReference type="ARBA" id="ARBA00022729"/>
    </source>
</evidence>
<name>A0ABY2QA41_9HYPH</name>
<keyword evidence="4 5" id="KW-0574">Periplasm</keyword>
<organism evidence="7 8">
    <name type="scientific">Ollibium composti</name>
    <dbReference type="NCBI Taxonomy" id="2675109"/>
    <lineage>
        <taxon>Bacteria</taxon>
        <taxon>Pseudomonadati</taxon>
        <taxon>Pseudomonadota</taxon>
        <taxon>Alphaproteobacteria</taxon>
        <taxon>Hyphomicrobiales</taxon>
        <taxon>Phyllobacteriaceae</taxon>
        <taxon>Ollibium</taxon>
    </lineage>
</organism>
<keyword evidence="3 6" id="KW-0732">Signal</keyword>
<feature type="signal peptide" evidence="6">
    <location>
        <begin position="1"/>
        <end position="48"/>
    </location>
</feature>
<comment type="function">
    <text evidence="5">Required for the activity of the bacterial periplasmic transport system of putrescine.</text>
</comment>
<comment type="subcellular location">
    <subcellularLocation>
        <location evidence="1 5">Periplasm</location>
    </subcellularLocation>
</comment>
<keyword evidence="8" id="KW-1185">Reference proteome</keyword>
<dbReference type="Gene3D" id="3.40.190.10">
    <property type="entry name" value="Periplasmic binding protein-like II"/>
    <property type="match status" value="2"/>
</dbReference>
<dbReference type="CDD" id="cd13590">
    <property type="entry name" value="PBP2_PotD_PotF_like"/>
    <property type="match status" value="1"/>
</dbReference>
<evidence type="ECO:0000256" key="1">
    <source>
        <dbReference type="ARBA" id="ARBA00004418"/>
    </source>
</evidence>
<feature type="chain" id="PRO_5045699723" description="Putrescine-binding periplasmic protein" evidence="6">
    <location>
        <begin position="49"/>
        <end position="370"/>
    </location>
</feature>
<proteinExistence type="inferred from homology"/>
<dbReference type="EMBL" id="SSNY01000004">
    <property type="protein sequence ID" value="THF57792.1"/>
    <property type="molecule type" value="Genomic_DNA"/>
</dbReference>
<dbReference type="InterPro" id="IPR006059">
    <property type="entry name" value="SBP"/>
</dbReference>
<sequence>MKKDYGTGFTVPARRGPTRRAVVRRLTGIVCATALTAAVGLFAAPASAEGQLNIYNWGEYINPEVLKKFETETGIKVKLDTYSSNDEMLAKVRTGDTGYDIVFPSVYMQDIMANLDLLEKTDINQYEGFKNIDPQFLRAKTDPKGEYCLPYAWGTVGIGYNRKVLGKDITGWKDLIETVKAKNLKFALLDDMREVLGVGLILNGKSVNSTDPEDLKQAAQTIIDMKPYVAAFTYESRPMVWAGDIAAAHYFVGAMIDVFQDPKTLGYVIPEEGATMYQEDICVLKTAPNKENAKKFLEFYTRPEVAALNIAQQTNGTPNVPARALEPEKIKNSQEINPPQDVMKRLQIFVDLGADIRKYDRMWTTIKTAQ</sequence>
<dbReference type="PRINTS" id="PR00909">
    <property type="entry name" value="SPERMDNBNDNG"/>
</dbReference>
<accession>A0ABY2QA41</accession>
<dbReference type="PIRSF" id="PIRSF019574">
    <property type="entry name" value="Periplasmic_polyamine_BP"/>
    <property type="match status" value="1"/>
</dbReference>
<reference evidence="7 8" key="1">
    <citation type="submission" date="2019-04" db="EMBL/GenBank/DDBJ databases">
        <title>Mesorhizobium composti sp. nov., isolated from compost.</title>
        <authorList>
            <person name="Lin S.-Y."/>
            <person name="Hameed A."/>
            <person name="Hsieh Y.-T."/>
            <person name="Young C.-C."/>
        </authorList>
    </citation>
    <scope>NUCLEOTIDE SEQUENCE [LARGE SCALE GENOMIC DNA]</scope>
    <source>
        <strain evidence="7 8">CC-YTH430</strain>
    </source>
</reference>
<evidence type="ECO:0000313" key="7">
    <source>
        <dbReference type="EMBL" id="THF57792.1"/>
    </source>
</evidence>
<dbReference type="RefSeq" id="WP_136356117.1">
    <property type="nucleotide sequence ID" value="NZ_SSNY01000004.1"/>
</dbReference>
<evidence type="ECO:0000256" key="2">
    <source>
        <dbReference type="ARBA" id="ARBA00022448"/>
    </source>
</evidence>
<dbReference type="Pfam" id="PF13416">
    <property type="entry name" value="SBP_bac_8"/>
    <property type="match status" value="1"/>
</dbReference>
<dbReference type="PANTHER" id="PTHR30222:SF17">
    <property type="entry name" value="SPERMIDINE_PUTRESCINE-BINDING PERIPLASMIC PROTEIN"/>
    <property type="match status" value="1"/>
</dbReference>
<dbReference type="SUPFAM" id="SSF53850">
    <property type="entry name" value="Periplasmic binding protein-like II"/>
    <property type="match status" value="1"/>
</dbReference>
<gene>
    <name evidence="7" type="ORF">E6C48_08580</name>
</gene>
<evidence type="ECO:0000256" key="6">
    <source>
        <dbReference type="SAM" id="SignalP"/>
    </source>
</evidence>
<protein>
    <recommendedName>
        <fullName evidence="5">Putrescine-binding periplasmic protein</fullName>
    </recommendedName>
</protein>